<protein>
    <submittedName>
        <fullName evidence="1">Uncharacterized protein</fullName>
    </submittedName>
</protein>
<organism evidence="1">
    <name type="scientific">Nematocida ausubeli (strain ATCC PRA-371 / ERTm2)</name>
    <name type="common">Nematode killer fungus</name>
    <dbReference type="NCBI Taxonomy" id="1913371"/>
    <lineage>
        <taxon>Eukaryota</taxon>
        <taxon>Fungi</taxon>
        <taxon>Fungi incertae sedis</taxon>
        <taxon>Microsporidia</taxon>
        <taxon>Nematocida</taxon>
    </lineage>
</organism>
<dbReference type="OrthoDB" id="10280922at2759"/>
<sequence>MEQITREVIEEILRTYQIITMDLKEIKKALSSGRAGKKAKTTLSLLNEFFADLEGIDNAGGELECSAAEQNE</sequence>
<proteinExistence type="predicted"/>
<accession>H8ZEW3</accession>
<dbReference type="HOGENOM" id="CLU_202033_0_0_1"/>
<reference evidence="1" key="1">
    <citation type="submission" date="2011-03" db="EMBL/GenBank/DDBJ databases">
        <title>The Genome Sequence of Nematocida sp1 strain ERTm2.</title>
        <authorList>
            <consortium name="The Broad Institute Genome Sequencing Platform"/>
            <consortium name="The Broad Institute Genome Sequencing Center for Infectious Disease"/>
            <person name="Cuomo C."/>
            <person name="Troemel E."/>
            <person name="Young S.K."/>
            <person name="Zeng Q."/>
            <person name="Gargeya S."/>
            <person name="Fitzgerald M."/>
            <person name="Haas B."/>
            <person name="Abouelleil A."/>
            <person name="Alvarado L."/>
            <person name="Arachchi H.M."/>
            <person name="Berlin A."/>
            <person name="Brown A."/>
            <person name="Chapman S.B."/>
            <person name="Chen Z."/>
            <person name="Dunbar C."/>
            <person name="Freedman E."/>
            <person name="Gearin G."/>
            <person name="Gellesch M."/>
            <person name="Goldberg J."/>
            <person name="Griggs A."/>
            <person name="Gujja S."/>
            <person name="Heilman E.R."/>
            <person name="Heiman D."/>
            <person name="Howarth C."/>
            <person name="Larson L."/>
            <person name="Lui A."/>
            <person name="MacDonald P.J.P."/>
            <person name="Mehta T."/>
            <person name="Montmayeur A."/>
            <person name="Murphy C."/>
            <person name="Neiman D."/>
            <person name="Pearson M."/>
            <person name="Priest M."/>
            <person name="Roberts A."/>
            <person name="Saif S."/>
            <person name="Shea T."/>
            <person name="Shenoy N."/>
            <person name="Sisk P."/>
            <person name="Stolte C."/>
            <person name="Sykes S."/>
            <person name="White J."/>
            <person name="Yandava C."/>
            <person name="Wortman J."/>
            <person name="Nusbaum C."/>
            <person name="Birren B."/>
        </authorList>
    </citation>
    <scope>NUCLEOTIDE SEQUENCE</scope>
    <source>
        <strain evidence="1">ERTm2</strain>
    </source>
</reference>
<evidence type="ECO:0000313" key="3">
    <source>
        <dbReference type="Proteomes" id="UP000054524"/>
    </source>
</evidence>
<reference evidence="2 3" key="3">
    <citation type="journal article" date="2014" name="Genome Announc.">
        <title>Genome Sequence of the Microsporidian Species Nematocida sp1 Strain ERTm6 (ATCC PRA-372).</title>
        <authorList>
            <person name="Bakowski M.A."/>
            <person name="Priest M."/>
            <person name="Young S."/>
            <person name="Cuomo C.A."/>
            <person name="Troemel E.R."/>
        </authorList>
    </citation>
    <scope>NUCLEOTIDE SEQUENCE [LARGE SCALE GENOMIC DNA]</scope>
    <source>
        <strain evidence="2 3">ERTm6</strain>
    </source>
</reference>
<gene>
    <name evidence="1" type="ORF">NERG_02132</name>
    <name evidence="2" type="ORF">NESG_01862</name>
</gene>
<accession>A0A086J156</accession>
<dbReference type="EMBL" id="JH604638">
    <property type="protein sequence ID" value="EHY64729.1"/>
    <property type="molecule type" value="Genomic_DNA"/>
</dbReference>
<keyword evidence="3" id="KW-1185">Reference proteome</keyword>
<evidence type="ECO:0000313" key="1">
    <source>
        <dbReference type="EMBL" id="EHY64729.1"/>
    </source>
</evidence>
<dbReference type="Proteomes" id="UP000005622">
    <property type="component" value="Unassembled WGS sequence"/>
</dbReference>
<dbReference type="EMBL" id="AKIJ01000004">
    <property type="protein sequence ID" value="KFG25874.1"/>
    <property type="molecule type" value="Genomic_DNA"/>
</dbReference>
<dbReference type="AlphaFoldDB" id="H8ZEW3"/>
<dbReference type="Proteomes" id="UP000054524">
    <property type="component" value="Unassembled WGS sequence"/>
</dbReference>
<evidence type="ECO:0000313" key="2">
    <source>
        <dbReference type="EMBL" id="KFG25874.1"/>
    </source>
</evidence>
<reference evidence="2" key="2">
    <citation type="submission" date="2012-10" db="EMBL/GenBank/DDBJ databases">
        <authorList>
            <consortium name="The Broad Institute Genome Sequencing Platform"/>
            <consortium name="The Broad Institute Genome Sequencing Center for Infectious Disease"/>
            <person name="Cuomo C."/>
            <person name="Troemel E."/>
            <person name="Walker B."/>
            <person name="Young S.K."/>
            <person name="Zeng Q."/>
            <person name="Gargeya S."/>
            <person name="Fitzgerald M."/>
            <person name="Haas B."/>
            <person name="Abouelleil A."/>
            <person name="Alvarado L."/>
            <person name="Arachchi H.M."/>
            <person name="Berlin A.M."/>
            <person name="Chapman S.B."/>
            <person name="Goldberg J."/>
            <person name="Griggs A."/>
            <person name="Gujja S."/>
            <person name="Hansen M."/>
            <person name="Howarth C."/>
            <person name="Imamovic A."/>
            <person name="Larimer J."/>
            <person name="McCowan C."/>
            <person name="Murphy C."/>
            <person name="Neiman D."/>
            <person name="Pearson M."/>
            <person name="Priest M."/>
            <person name="Roberts A."/>
            <person name="Saif S."/>
            <person name="Shea T."/>
            <person name="Sisk P."/>
            <person name="Sykes S."/>
            <person name="Wortman J."/>
            <person name="Nusbaum C."/>
            <person name="Birren B."/>
        </authorList>
    </citation>
    <scope>NUCLEOTIDE SEQUENCE</scope>
    <source>
        <strain evidence="2">ERTm6</strain>
    </source>
</reference>
<name>H8ZEW3_NEMA1</name>